<sequence>MTSISCDCRETGQIQTPEDGEFIHRRTTTFVNFCADLEIVKQTQGTALATTRLQSVFVRHVSPPARVAPAPPVAQLHGVFLDKTVKKAEQEKTRKNCKRRTIDSKRQRHKKDAQYMAAEGNAEKVKRPKSRSRQCKSQVYPELVEEAQSGGTILLLLPPHTSHVLQPLDVSFFGTLKADFSDFTEDQSADSTSFSVFRKEFSRVLRDSYQGLKDRQVVLDGFRRCVLCPLNPGAIISSQVLFMCDGARHPCTCSINSIGIFCAV</sequence>
<evidence type="ECO:0000313" key="3">
    <source>
        <dbReference type="Proteomes" id="UP000503349"/>
    </source>
</evidence>
<dbReference type="AlphaFoldDB" id="A0A6G1PKR1"/>
<dbReference type="EMBL" id="CM015717">
    <property type="protein sequence ID" value="KAF3690596.1"/>
    <property type="molecule type" value="Genomic_DNA"/>
</dbReference>
<accession>A0A6G1PKR1</accession>
<evidence type="ECO:0000313" key="2">
    <source>
        <dbReference type="EMBL" id="KAF3690596.1"/>
    </source>
</evidence>
<evidence type="ECO:0000256" key="1">
    <source>
        <dbReference type="SAM" id="MobiDB-lite"/>
    </source>
</evidence>
<reference evidence="3" key="2">
    <citation type="submission" date="2019-02" db="EMBL/GenBank/DDBJ databases">
        <title>Opniocepnalus argus Var Kimnra genome.</title>
        <authorList>
            <person name="Zhou C."/>
            <person name="Xiao S."/>
        </authorList>
    </citation>
    <scope>NUCLEOTIDE SEQUENCE [LARGE SCALE GENOMIC DNA]</scope>
</reference>
<organism evidence="2 3">
    <name type="scientific">Channa argus</name>
    <name type="common">Northern snakehead</name>
    <name type="synonym">Ophicephalus argus</name>
    <dbReference type="NCBI Taxonomy" id="215402"/>
    <lineage>
        <taxon>Eukaryota</taxon>
        <taxon>Metazoa</taxon>
        <taxon>Chordata</taxon>
        <taxon>Craniata</taxon>
        <taxon>Vertebrata</taxon>
        <taxon>Euteleostomi</taxon>
        <taxon>Actinopterygii</taxon>
        <taxon>Neopterygii</taxon>
        <taxon>Teleostei</taxon>
        <taxon>Neoteleostei</taxon>
        <taxon>Acanthomorphata</taxon>
        <taxon>Anabantaria</taxon>
        <taxon>Anabantiformes</taxon>
        <taxon>Channoidei</taxon>
        <taxon>Channidae</taxon>
        <taxon>Channa</taxon>
    </lineage>
</organism>
<dbReference type="Proteomes" id="UP000503349">
    <property type="component" value="Chromosome 6"/>
</dbReference>
<evidence type="ECO:0008006" key="4">
    <source>
        <dbReference type="Google" id="ProtNLM"/>
    </source>
</evidence>
<name>A0A6G1PKR1_CHAAH</name>
<reference evidence="2 3" key="1">
    <citation type="submission" date="2019-02" db="EMBL/GenBank/DDBJ databases">
        <title>Opniocepnalus argus genome.</title>
        <authorList>
            <person name="Zhou C."/>
            <person name="Xiao S."/>
        </authorList>
    </citation>
    <scope>NUCLEOTIDE SEQUENCE [LARGE SCALE GENOMIC DNA]</scope>
    <source>
        <strain evidence="2">OARG1902GOOAL</strain>
        <tissue evidence="2">Muscle</tissue>
    </source>
</reference>
<feature type="region of interest" description="Disordered" evidence="1">
    <location>
        <begin position="100"/>
        <end position="132"/>
    </location>
</feature>
<protein>
    <recommendedName>
        <fullName evidence="4">DDE-1 domain-containing protein</fullName>
    </recommendedName>
</protein>
<proteinExistence type="predicted"/>
<keyword evidence="3" id="KW-1185">Reference proteome</keyword>
<gene>
    <name evidence="2" type="ORF">EXN66_Car006269</name>
</gene>